<evidence type="ECO:0000313" key="2">
    <source>
        <dbReference type="Proteomes" id="UP000252698"/>
    </source>
</evidence>
<dbReference type="Proteomes" id="UP000252698">
    <property type="component" value="Chromosome"/>
</dbReference>
<gene>
    <name evidence="1" type="ORF">C5746_31295</name>
</gene>
<organism evidence="1 2">
    <name type="scientific">Streptomyces atratus</name>
    <dbReference type="NCBI Taxonomy" id="1893"/>
    <lineage>
        <taxon>Bacteria</taxon>
        <taxon>Bacillati</taxon>
        <taxon>Actinomycetota</taxon>
        <taxon>Actinomycetes</taxon>
        <taxon>Kitasatosporales</taxon>
        <taxon>Streptomycetaceae</taxon>
        <taxon>Streptomyces</taxon>
    </lineage>
</organism>
<sequence length="69" mass="7577">MVSQVPHGERSWNPQARTVELTEDRLRRHGGGHASERAEPAAVLCAITSGCRRPILDRFAPVTLHGSHP</sequence>
<protein>
    <submittedName>
        <fullName evidence="1">Uncharacterized protein</fullName>
    </submittedName>
</protein>
<evidence type="ECO:0000313" key="1">
    <source>
        <dbReference type="EMBL" id="AXE80711.1"/>
    </source>
</evidence>
<proteinExistence type="predicted"/>
<dbReference type="AlphaFoldDB" id="A0A2Z5JJY1"/>
<dbReference type="EMBL" id="CP027306">
    <property type="protein sequence ID" value="AXE80711.1"/>
    <property type="molecule type" value="Genomic_DNA"/>
</dbReference>
<reference evidence="1 2" key="1">
    <citation type="journal article" date="2018" name="Front. Microbiol.">
        <title>Genome Sequencing of Streptomyces atratus SCSIOZH16 and Activation Production of Nocardamine via Metabolic Engineering.</title>
        <authorList>
            <person name="Li Y."/>
            <person name="Zhang C."/>
            <person name="Liu C."/>
            <person name="Ju J."/>
            <person name="Ma J."/>
        </authorList>
    </citation>
    <scope>NUCLEOTIDE SEQUENCE [LARGE SCALE GENOMIC DNA]</scope>
    <source>
        <strain evidence="1 2">SCSIO_ZH16</strain>
    </source>
</reference>
<name>A0A2Z5JJY1_STRAR</name>
<dbReference type="KEGG" id="sata:C5746_31295"/>
<accession>A0A2Z5JJY1</accession>